<evidence type="ECO:0000256" key="6">
    <source>
        <dbReference type="ARBA" id="ARBA00023194"/>
    </source>
</evidence>
<dbReference type="Gene3D" id="3.40.50.980">
    <property type="match status" value="10"/>
</dbReference>
<dbReference type="NCBIfam" id="TIGR01733">
    <property type="entry name" value="AA-adenyl-dom"/>
    <property type="match status" value="5"/>
</dbReference>
<dbReference type="PROSITE" id="PS00012">
    <property type="entry name" value="PHOSPHOPANTETHEINE"/>
    <property type="match status" value="4"/>
</dbReference>
<dbReference type="SMART" id="SM00823">
    <property type="entry name" value="PKS_PP"/>
    <property type="match status" value="5"/>
</dbReference>
<dbReference type="InterPro" id="IPR010071">
    <property type="entry name" value="AA_adenyl_dom"/>
</dbReference>
<dbReference type="RefSeq" id="WP_011597658.1">
    <property type="nucleotide sequence ID" value="NC_008268.1"/>
</dbReference>
<dbReference type="Gene3D" id="3.30.300.30">
    <property type="match status" value="5"/>
</dbReference>
<dbReference type="FunFam" id="2.30.38.10:FF:000001">
    <property type="entry name" value="Non-ribosomal peptide synthetase PvdI"/>
    <property type="match status" value="2"/>
</dbReference>
<dbReference type="InterPro" id="IPR025110">
    <property type="entry name" value="AMP-bd_C"/>
</dbReference>
<dbReference type="CDD" id="cd19543">
    <property type="entry name" value="DCL_NRPS"/>
    <property type="match status" value="1"/>
</dbReference>
<keyword evidence="6" id="KW-0045">Antibiotic biosynthesis</keyword>
<evidence type="ECO:0000313" key="8">
    <source>
        <dbReference type="EMBL" id="ABG97248.1"/>
    </source>
</evidence>
<dbReference type="NCBIfam" id="NF004282">
    <property type="entry name" value="PRK05691.1"/>
    <property type="match status" value="6"/>
</dbReference>
<evidence type="ECO:0000256" key="4">
    <source>
        <dbReference type="ARBA" id="ARBA00022553"/>
    </source>
</evidence>
<dbReference type="Pfam" id="PF00668">
    <property type="entry name" value="Condensation"/>
    <property type="match status" value="6"/>
</dbReference>
<dbReference type="InterPro" id="IPR001031">
    <property type="entry name" value="Thioesterase"/>
</dbReference>
<reference evidence="9" key="1">
    <citation type="journal article" date="2006" name="Proc. Natl. Acad. Sci. U.S.A.">
        <title>The complete genome of Rhodococcus sp. RHA1 provides insights into a catabolic powerhouse.</title>
        <authorList>
            <person name="McLeod M.P."/>
            <person name="Warren R.L."/>
            <person name="Hsiao W.W.L."/>
            <person name="Araki N."/>
            <person name="Myhre M."/>
            <person name="Fernandes C."/>
            <person name="Miyazawa D."/>
            <person name="Wong W."/>
            <person name="Lillquist A.L."/>
            <person name="Wang D."/>
            <person name="Dosanjh M."/>
            <person name="Hara H."/>
            <person name="Petrescu A."/>
            <person name="Morin R.D."/>
            <person name="Yang G."/>
            <person name="Stott J.M."/>
            <person name="Schein J.E."/>
            <person name="Shin H."/>
            <person name="Smailus D."/>
            <person name="Siddiqui A.S."/>
            <person name="Marra M.A."/>
            <person name="Jones S.J.M."/>
            <person name="Holt R."/>
            <person name="Brinkman F.S.L."/>
            <person name="Miyauchi K."/>
            <person name="Fukuda M."/>
            <person name="Davies J.E."/>
            <person name="Mohn W.W."/>
            <person name="Eltis L.D."/>
        </authorList>
    </citation>
    <scope>NUCLEOTIDE SEQUENCE [LARGE SCALE GENOMIC DNA]</scope>
    <source>
        <strain evidence="9">RHA1</strain>
    </source>
</reference>
<comment type="similarity">
    <text evidence="2">Belongs to the ATP-dependent AMP-binding enzyme family.</text>
</comment>
<gene>
    <name evidence="8" type="ordered locus">RHA1_ro05468</name>
</gene>
<dbReference type="CDD" id="cd19540">
    <property type="entry name" value="LCL_NRPS-like"/>
    <property type="match status" value="3"/>
</dbReference>
<dbReference type="Pfam" id="PF00501">
    <property type="entry name" value="AMP-binding"/>
    <property type="match status" value="5"/>
</dbReference>
<evidence type="ECO:0000256" key="5">
    <source>
        <dbReference type="ARBA" id="ARBA00022737"/>
    </source>
</evidence>
<organism evidence="8 9">
    <name type="scientific">Rhodococcus jostii (strain RHA1)</name>
    <dbReference type="NCBI Taxonomy" id="101510"/>
    <lineage>
        <taxon>Bacteria</taxon>
        <taxon>Bacillati</taxon>
        <taxon>Actinomycetota</taxon>
        <taxon>Actinomycetes</taxon>
        <taxon>Mycobacteriales</taxon>
        <taxon>Nocardiaceae</taxon>
        <taxon>Rhodococcus</taxon>
    </lineage>
</organism>
<dbReference type="Pfam" id="PF00550">
    <property type="entry name" value="PP-binding"/>
    <property type="match status" value="5"/>
</dbReference>
<dbReference type="Proteomes" id="UP000008710">
    <property type="component" value="Chromosome"/>
</dbReference>
<dbReference type="InterPro" id="IPR045851">
    <property type="entry name" value="AMP-bd_C_sf"/>
</dbReference>
<dbReference type="Pfam" id="PF00975">
    <property type="entry name" value="Thioesterase"/>
    <property type="match status" value="1"/>
</dbReference>
<dbReference type="OrthoDB" id="5475787at2"/>
<sequence>MDCRGPRVSSLDDFDTTSVLSDTVMAKAVWPSEMFPLSAAQRGMWFAQHLLGDVPIVIAQYVEVGIADLDIGLLARIGPAALRELGTGLLRIVEWDGEPLQTVDESLGFEMTHLDFRSDPDPRAAALAWMRAECSNPIDLLHDRLIRSAMLRVADDCYFWYSRIHHIALDGFGAMTFMNRAAELYTAAVEGRAPAEFTASGLREVVEEEARYRTSSRFETDRKYWAERSHNLPPTISLAGRAAEIGAQSLVSSAPLPAATTAALQSLTDREPGATFATAAVAAVAAFLARLTGQDDVVLSLPVSARTTARLRRSGGMIANVLPIRLSVGDETTPVDLMRRTQRELTGALRHQRYRHEDIRRDAGVLGGRRGFFGPSINIMMFHDEIRLGPSIGRLHVLTTGPVEDLAVNIYPGVAGDVAQVDFEANPNLYTEQELRGHHVRFLEFFAAFASAATDRIAALDVLHADERAGLVPCRGPQAEPERLLPDLLADGVAAAPGAVAIRAAGREVTYRELDQRSNQLARLLIESGAGPETFVALSLPRSAESLVAFWAVAKTGAAFVPVDPKLPPERVAHMLSDSGALVGLTLHELRATLPDGIHWLVVDDDEVRARCDRQRRAAIGDADRRAPLSVHHPAYMIYTSGSTGLPKGVVVTHTGLSNFAAGARPELGVHDESRMLRFSSASFDASVFEMIQAFSAGATMVVAPPEVHGGSDLVDLLSEQQVTHIITAPTVMNTVDPRGLEHLEAVVVGGDVCTPDLVERFGQVCRFTNSYGPTETTIIITAGEPLMPGEPITIGRPIQGTSVVVLDRKLRAVPAGVVGELYLAGPGIARGYHHRHGLTANRFVANPFGEPGSRLYRTGDEVRWVRSSQGTEAGHYTLEFIGRSDTQVKIRGFRIELGEIDSALLAQDGVNFAATVVHRTAGGTTALVSYVRLDTGREFDPVAIVEGVAEIVPSHMIPSAVMRLEHVPVTAAGKLDRSALPQPHFGSTEHEFRAASTPAEEQLSGLVAEALGLDRVSVDDSLFALGGDSIVAMQIAARARAFGLSFSARAVFEHKTIAGIAAVAVPVEAESAVVLEELEGGGVGRIPPTPIMYSMLERGPFADFFQALLLTLPSDVDPDRLSATLAAVLDHHDALRSKFVPDDDGTWAFETTAAGSVPAGDRISRIVTAAAPGSRTFTDVVSAECAAAAARLDPENGIMLQLVWCVSESAGAPGRLLVIAHHLVVDGVSWRVLLPDLATAWLQLGAGQTPTLAPVGTSFRRWAYGLQDAADRGVHTDELPYWREVLSGPDPQIGTRPVAPAIDTMRTTERVHIDVSPAVTDAVLARLPDVFGCGVNDGLLSALAMAVVQWRHSHGIDERSVLLTLEGHGREEEAVAGADLARTVGWFTSAFPVRLELPAVELGGAFEGGHAAGVVIKAVKEQLVAVPARGVGFGLLRHLDESARSILGGLPEPQISFNYLGRMGVQHLGDLQDLGWLPDPEAPDLIRASGSGMAVAAVIDINAMVVDSPEGPRLTASFAYPTGVIRDSDVAALADLWRSALDGLAAHTVQSVAGGLTPSDCQLVTVSQSRIEHWERLYPGLREIWSLSPLQSGLLFHSTLAADSLDIYTAQLRIDLEGAVDSARLRRAAAGVLAHHANLRAAFEYDDHGLPAQLVVDTVDVPWREVDLTGYGTAAGEELERLLDDDRVARFDLTRPPLLRLLLIRTAPGQYVLALTNHHIILDGWSMPLLVRELLVRYAADDAPALPEPRPYSTYLEWVATRDRDASFRAWERALEGLEEPTLLAPHASSEQFGVPAEVDIALPAALIDALDTVVARHGVTMNTVVQAAWGMLLSRLLSRRDVVFGATVSGRPPQLSGVESMLGLFINTVPVRMRIDPDETCAQLLTRLQGEQVSLLDHHYLGLGDIQARMGLGNLFDTLSVFESYPVDKSGFDEHTDIAGMRVTALDARDATHYPITLLSILEPRLRLSLRYQHGIFDRATVTTLAARVIGILETIARDAGTPVGDVDLFVPTERELVVDTWNATEHQVPRLTLAELFDAQVAHTPNAPAVVFEGTGVTYAEFDARANQLARFLISGGVGPESLVGVAVRRSVDLLVGIYAVIKAGGAYVPIDPDQPAERIAYVVATAGPIVVLTMTADRVALPAEVPAVDLDTLDVSALSDDPVRDRDRLGPLHTRNPAYVIFTSGSTGRPKGVAVPHEGIVNRLLWMQHRYPLSDDDVVLHKTPVTFDVSVWELFWPLQTGARLVIAEPDGHRDPAYLERVIRAESVTTVHFVPSMLAVFLAGAHVDGCSSLRRVFTSGEALPPMTAAALHRASEAELHNLYGPTEASVDVTYYETGPDETTVPIGAPIWNTQTYVLDGRLQPVPVGVAGELYLGGVQLARGYQGRSDLTADRFVANPFVAAGNVRVGSRLYRTGDLVRWLPTGQLEYLGRTDFQVKLRGQRIELGDIEAALLRHGDVAQAVALVRNDGSTGDYLAGYVVPAPGRSPAERAVLDFAAATLPRYMVPSALVVLAQLPLTANGKLDRKALPVPEFASSAQFVPPGTPTEYVLAEILADVLGASRIGMSDNFFDLGGNSLIATRVVARINAELGTGLNVRSLFEAPTVGVLATVVDRTHAGAGPRPTLVSGPRPDRLPLSLAQTRMWFFNQFDPTSSAYNVAAALRLSGSLDVDALRRAAADILDRHESLRTMFPQSPDGPYQLVLPADHAATGDLIDVVPDVVPAAALDARIRAAVTRGFDVTTQIPIALTLVRCEAPDEHVLVMVVHHISIDGWSIQVLARDLVHAYSTRTAGDAPSWTPLPVQYADYALWQRDVLGSEDDPTSLMSQELEHWADALAGLPDVLALPLDRPRPGVRSGAGASVDFAVPAATVVCLVSLAREHGATPFMVVHAALAVLLAKLSGSTDIAIGSPVAGRGDAALDDLVGMFVNTLVLRADCEPSRSFAELVGRVRDSDLEAFGRPDVPFERLVEKLNPVRSQSFSPLFQVMLAFQNFAPSRVELPGLTVSPVAVEWEAAQFDLSMTLSEAGGGGYGGRLSYTTDIFDASTVRGIAEGFLRVLEAVVENPSVPVGDIDVLGPAERQRVLAGAAPVPLPVPARTLPEILAAGVASNPLGVALTCGGVQMSYPDLDSRSNRLARLLISRGVGPETFVALSFARSIESVVSVWAVVKTGGGFVPVDPKLPVERIEHMLVDSGAVIGLTSAETTSLPGKVAWLVPTAGEVQELCDGFSSAEITDAERRAPVTWTNAAYMIYTSGSTGVPKGVVVAHAGLASFCADARLELNLTGNSRVLRLSSSSFDASVFEMIAGFSAGATLVVAPPEIIGGSELAELLRVERVTHIITAPAALGIVDPGGLDELQAVVVGGDVCPPELVAKFAPFCRFYNSYGPTETTIIISMTEALVPEERITIGTPIEGAGAVVLDARLHPSPVGVIGELYLSGRGLARGYHARGALTAARFVANPFGGSGERMYRTGDLVRWTRDGRLDFVGRIDSQVQLRGLRIELGEIEAALSRCEGVAQTVVVLRHDPHTGEQLVGYVVADSKAALDPEALRIRVGETLPNYMVPSRVMVVDALPLNPSGKLDRRALPAPSFVVREFRAPTTPVEEVVAGIFAEVLGLERVGLDDDFFALGGNSLVATQVVSRLGAALDTRVPVRVIFEASTVAALAVRAEQHAGEGGRPALTRRVRPARIPLSLAQQRMWFLNQFDPESAAFNIPLAIRLSGDLNIELLQTALVDVIDRHEALRTMFPDSDHGPSQVIVPTSALELTLTPERVAPEEVHALVFDFVVCGFDVAREVPLRVKLFQLGDHEFVLAMVVHHISSDGGSAAPMSRDIVVAYAARREGHEPGWSPLEVQYVDYTLWQREILGAEDDPTSVISEQLRYWTEVLADLPEMVELPTDHPRPAVQSPRGAKVGFTLSSNLAERIEYLAQEYNSTFFMVVHASLAVLMARLSGTEDIPIGTQIAGRGDPALDDLIGMFGNTLVLRSRVDPAMSFADILADVREVDLAAFGNPDVPLERLVEVLNPRRSTAHSALFQVLLVVHNFVRSRVTLPGLEIAPLETDIVGAKLDLELHFTATSDSEGHRTGIEGSIVYALDLFQQSTVARFATQLVTILEAVTRDVTIPVGEIELRSVDERAAMDRWNATAVVVEGGTLVQLFDEQVRRTPDAVAVVFEEQSLTYAEFDSRANQLARYLISREVGPESLVGLGMSRSLAMMVSIYGVLKAGAGYLPLDPEHPAHRTEYVMATAKPVVVLTTSRDRDDLPAAVDAVEVDVLDLSVFDAEAVTDASRLAPLRPENLAYAIFTSGSTGRPKGVAVSHRSVVNQIAWMRSRYALGDRDTVLHKTPITFDASVWELFYPLQVGARLVIAAPGGHRDPEYLMRMSDRWHVTILEFVPSMLALFLAESSLALPRSLRYVSVGGEALPSELAARFAARTEAVLDNTYGPTEVTVTSTVHRCLAGASGPIPIGRPIRNTRTFVLDRRLHRVPVGVPGELYLAGIQLARGYHARGALTAERFVAHPFADSGERLYRTGDLVRWNSNGDLEYLGRTDFQVKLRGLRIELGEIETALTADESVDQAVVVVRDGEFGQQLVGYVLPTRGRTVDVEATREVVSTSLPNYMVPDVLVVLDALPLNPSGKLDRRALPAPSFVVRGFRAPTTPVEEVVAGIFAEVLGLERVGLDDDFFALGGNSLVATQLVSRLGAALDTRVPVRVIFEASTVAALAVRAEQHAGEGGRPALTRRVRPARIPLSLAQQRMWFLNQFDPESAAYNIPLVVRLSGELDVAAIQASVLDVFARHEALRTVFPDSDQGPAQRIVHASGVSMDLTPIPVADEEELRMRVAALLTAGFEVTVSVPVRGALYRVSKSEHILAVVVHHICADGFSTGPMGRDVLVAYASRHAGHEPSWTPLPVQYADYALWQREVLGSEDDPGSLMSQQIAYWLDALSGLPDALALPTDRPRPPVRSGLGSSVDFTVPAATVARLVSLAREAGATPFMVVHAALAVLLARLSGATDIAIGSPIAGRGDAALDDLVGMFVNTLVLRAQYEPDESFAELLGRMRDVDLEAFSRADVPFERLVEKLNPIRSQSFSPLFQVMLAFQNFNRPTVELPGLTVSPVEVDRQAVQFDLSMTVGESADGGGGFVGRLSYATDVFDGATVREIARRFVRILEVVVDDPMIPVGDVSIVEENERRQMLREWNITGHDVPDGLLLDGFDAQVARTPDAVAIVYDNESLSYAEFSARVNRLARRLIDEGVGPESLVALGIRRSLELVTGIYAVLRTGAAFVPLDPDQPPARNDYILETTGPVCVLSTARDGFDTSRNRVLNIDAPDLSVYSSEPVGESEVVTSARPENLAYVIFTSGSTGRPKGVSVSHRAIVNQMAWLAAEYELGDSDVVVQKTPVTFDVSMWELLVPLAVGARMIVARPDGHRDPDYLLSLMQDSGVTVAAFVPSMLATLLADPEAFLPDSLRCVFAGGEELPVELSGRCASRSKARLDNKYGPTEYAVTATSHRCDGLERESVPIGEPVWNTTALVLDRRLHPVPIGVEGELYLAGVQLSRGYHRRQGLTAERFVADPFGAAGTRLYRTGDVVKWNPRGQLMYLGRLDSQVKVRGLRIELGEIETALVAQQTIAQAVVIVHDGDFGQQLVGYVVPEGGRLVDVESVRATAGRSLPQYMVPDVLMVLDQLPLTASGKFDRNALPAPEFTKREFRGPTTRVERIVASAFTDILGVEQVGLDDDFFALGGNSLVAPRVVARLKQDLSAAVPLQWLFTDPAVEALAARIENGATGPVEEGFGPLLRIRADGEAGAPLFCIHPIVGLSWCYSGLRQYIDSDLPIYGIQSPSILEDSYLPESLDELADRYIREIRRIRPSGPYRLLGWSLGGVIAHAMAIRIQAAGEGVELLAMMDSFAGATAVEEGSPTDVSVSELLGGFGIEETAVERISDPSLGGVAVALAEMSGHSVEQAVKVVGRLVSAADRNSRLMSEYRPACFDGDIVFFTAAADDATGARAARGWENAVTGVVHNHAVAVTHWQMTSPDALAVVGPILNEALGEQST</sequence>
<feature type="domain" description="Carrier" evidence="7">
    <location>
        <begin position="3602"/>
        <end position="3677"/>
    </location>
</feature>
<dbReference type="FunFam" id="3.40.50.980:FF:000002">
    <property type="entry name" value="Enterobactin synthetase component F"/>
    <property type="match status" value="1"/>
</dbReference>
<dbReference type="Gene3D" id="3.40.50.1820">
    <property type="entry name" value="alpha/beta hydrolase"/>
    <property type="match status" value="1"/>
</dbReference>
<dbReference type="InterPro" id="IPR020802">
    <property type="entry name" value="TesA-like"/>
</dbReference>
<evidence type="ECO:0000256" key="2">
    <source>
        <dbReference type="ARBA" id="ARBA00006432"/>
    </source>
</evidence>
<dbReference type="PROSITE" id="PS00455">
    <property type="entry name" value="AMP_BINDING"/>
    <property type="match status" value="4"/>
</dbReference>
<dbReference type="PANTHER" id="PTHR45527">
    <property type="entry name" value="NONRIBOSOMAL PEPTIDE SYNTHETASE"/>
    <property type="match status" value="1"/>
</dbReference>
<name>Q0S5D8_RHOJR</name>
<dbReference type="EMBL" id="CP000431">
    <property type="protein sequence ID" value="ABG97248.1"/>
    <property type="molecule type" value="Genomic_DNA"/>
</dbReference>
<dbReference type="EC" id="5.1.1.12" evidence="8"/>
<dbReference type="Gene3D" id="1.10.1200.10">
    <property type="entry name" value="ACP-like"/>
    <property type="match status" value="4"/>
</dbReference>
<dbReference type="InterPro" id="IPR023213">
    <property type="entry name" value="CAT-like_dom_sf"/>
</dbReference>
<dbReference type="InterPro" id="IPR010060">
    <property type="entry name" value="NRPS_synth"/>
</dbReference>
<evidence type="ECO:0000256" key="3">
    <source>
        <dbReference type="ARBA" id="ARBA00022450"/>
    </source>
</evidence>
<dbReference type="GO" id="GO:0008610">
    <property type="term" value="P:lipid biosynthetic process"/>
    <property type="evidence" value="ECO:0007669"/>
    <property type="project" value="UniProtKB-ARBA"/>
</dbReference>
<dbReference type="CDD" id="cd17646">
    <property type="entry name" value="A_NRPS_AB3403-like"/>
    <property type="match status" value="3"/>
</dbReference>
<feature type="domain" description="Carrier" evidence="7">
    <location>
        <begin position="2545"/>
        <end position="2620"/>
    </location>
</feature>
<dbReference type="InterPro" id="IPR001242">
    <property type="entry name" value="Condensation_dom"/>
</dbReference>
<keyword evidence="3" id="KW-0596">Phosphopantetheine</keyword>
<dbReference type="InterPro" id="IPR020806">
    <property type="entry name" value="PKS_PP-bd"/>
</dbReference>
<evidence type="ECO:0000256" key="1">
    <source>
        <dbReference type="ARBA" id="ARBA00001957"/>
    </source>
</evidence>
<dbReference type="FunFam" id="3.30.300.30:FF:000010">
    <property type="entry name" value="Enterobactin synthetase component F"/>
    <property type="match status" value="4"/>
</dbReference>
<dbReference type="KEGG" id="rha:RHA1_ro05468"/>
<dbReference type="InterPro" id="IPR020845">
    <property type="entry name" value="AMP-binding_CS"/>
</dbReference>
<keyword evidence="5" id="KW-0677">Repeat</keyword>
<evidence type="ECO:0000313" key="9">
    <source>
        <dbReference type="Proteomes" id="UP000008710"/>
    </source>
</evidence>
<feature type="domain" description="Carrier" evidence="7">
    <location>
        <begin position="995"/>
        <end position="1069"/>
    </location>
</feature>
<dbReference type="GO" id="GO:0043041">
    <property type="term" value="P:amino acid activation for nonribosomal peptide biosynthetic process"/>
    <property type="evidence" value="ECO:0007669"/>
    <property type="project" value="TreeGrafter"/>
</dbReference>
<dbReference type="GO" id="GO:0031177">
    <property type="term" value="F:phosphopantetheine binding"/>
    <property type="evidence" value="ECO:0007669"/>
    <property type="project" value="InterPro"/>
</dbReference>
<dbReference type="SUPFAM" id="SSF56801">
    <property type="entry name" value="Acetyl-CoA synthetase-like"/>
    <property type="match status" value="5"/>
</dbReference>
<dbReference type="PANTHER" id="PTHR45527:SF1">
    <property type="entry name" value="FATTY ACID SYNTHASE"/>
    <property type="match status" value="1"/>
</dbReference>
<dbReference type="InterPro" id="IPR009081">
    <property type="entry name" value="PP-bd_ACP"/>
</dbReference>
<protein>
    <submittedName>
        <fullName evidence="8">Non-ribosomal peptide synthetase</fullName>
        <ecNumber evidence="8">5.1.1.11</ecNumber>
        <ecNumber evidence="8">5.1.1.12</ecNumber>
    </submittedName>
</protein>
<dbReference type="InterPro" id="IPR036736">
    <property type="entry name" value="ACP-like_sf"/>
</dbReference>
<dbReference type="GO" id="GO:0050157">
    <property type="term" value="F:ornithine racemase activity"/>
    <property type="evidence" value="ECO:0007669"/>
    <property type="project" value="UniProtKB-EC"/>
</dbReference>
<dbReference type="UniPathway" id="UPA00011"/>
<dbReference type="PROSITE" id="PS50075">
    <property type="entry name" value="CARRIER"/>
    <property type="match status" value="5"/>
</dbReference>
<dbReference type="PATRIC" id="fig|101510.16.peg.5507"/>
<dbReference type="HOGENOM" id="CLU_223136_0_0_11"/>
<dbReference type="InterPro" id="IPR006162">
    <property type="entry name" value="Ppantetheine_attach_site"/>
</dbReference>
<keyword evidence="4" id="KW-0597">Phosphoprotein</keyword>
<dbReference type="eggNOG" id="COG1020">
    <property type="taxonomic scope" value="Bacteria"/>
</dbReference>
<dbReference type="NCBIfam" id="NF003417">
    <property type="entry name" value="PRK04813.1"/>
    <property type="match status" value="5"/>
</dbReference>
<dbReference type="InterPro" id="IPR000873">
    <property type="entry name" value="AMP-dep_synth/lig_dom"/>
</dbReference>
<dbReference type="GO" id="GO:0044550">
    <property type="term" value="P:secondary metabolite biosynthetic process"/>
    <property type="evidence" value="ECO:0007669"/>
    <property type="project" value="UniProtKB-ARBA"/>
</dbReference>
<keyword evidence="8" id="KW-0413">Isomerase</keyword>
<dbReference type="Pfam" id="PF13193">
    <property type="entry name" value="AMP-binding_C"/>
    <property type="match status" value="4"/>
</dbReference>
<dbReference type="GO" id="GO:0017000">
    <property type="term" value="P:antibiotic biosynthetic process"/>
    <property type="evidence" value="ECO:0007669"/>
    <property type="project" value="UniProtKB-KW"/>
</dbReference>
<proteinExistence type="inferred from homology"/>
<accession>Q0S5D8</accession>
<feature type="domain" description="Carrier" evidence="7">
    <location>
        <begin position="4661"/>
        <end position="4736"/>
    </location>
</feature>
<dbReference type="GO" id="GO:0047462">
    <property type="term" value="F:phenylalanine racemase (ATP-hydrolyzing) activity"/>
    <property type="evidence" value="ECO:0007669"/>
    <property type="project" value="UniProtKB-EC"/>
</dbReference>
<dbReference type="FunFam" id="1.10.1200.10:FF:000005">
    <property type="entry name" value="Nonribosomal peptide synthetase 1"/>
    <property type="match status" value="2"/>
</dbReference>
<dbReference type="SUPFAM" id="SSF52777">
    <property type="entry name" value="CoA-dependent acyltransferases"/>
    <property type="match status" value="12"/>
</dbReference>
<dbReference type="SUPFAM" id="SSF53474">
    <property type="entry name" value="alpha/beta-Hydrolases"/>
    <property type="match status" value="1"/>
</dbReference>
<comment type="cofactor">
    <cofactor evidence="1">
        <name>pantetheine 4'-phosphate</name>
        <dbReference type="ChEBI" id="CHEBI:47942"/>
    </cofactor>
</comment>
<dbReference type="FunFam" id="3.40.50.12780:FF:000012">
    <property type="entry name" value="Non-ribosomal peptide synthetase"/>
    <property type="match status" value="3"/>
</dbReference>
<dbReference type="Gene3D" id="2.30.38.10">
    <property type="entry name" value="Luciferase, Domain 3"/>
    <property type="match status" value="5"/>
</dbReference>
<dbReference type="SMART" id="SM00824">
    <property type="entry name" value="PKS_TE"/>
    <property type="match status" value="1"/>
</dbReference>
<dbReference type="SUPFAM" id="SSF47336">
    <property type="entry name" value="ACP-like"/>
    <property type="match status" value="5"/>
</dbReference>
<dbReference type="EC" id="5.1.1.11" evidence="8"/>
<dbReference type="NCBIfam" id="TIGR01720">
    <property type="entry name" value="NRPS-para261"/>
    <property type="match status" value="1"/>
</dbReference>
<dbReference type="Gene3D" id="3.30.559.10">
    <property type="entry name" value="Chloramphenicol acetyltransferase-like domain"/>
    <property type="match status" value="6"/>
</dbReference>
<dbReference type="FunFam" id="3.40.50.980:FF:000001">
    <property type="entry name" value="Non-ribosomal peptide synthetase"/>
    <property type="match status" value="5"/>
</dbReference>
<dbReference type="GO" id="GO:0005829">
    <property type="term" value="C:cytosol"/>
    <property type="evidence" value="ECO:0007669"/>
    <property type="project" value="TreeGrafter"/>
</dbReference>
<feature type="domain" description="Carrier" evidence="7">
    <location>
        <begin position="5718"/>
        <end position="5793"/>
    </location>
</feature>
<dbReference type="InterPro" id="IPR029058">
    <property type="entry name" value="AB_hydrolase_fold"/>
</dbReference>
<evidence type="ECO:0000259" key="7">
    <source>
        <dbReference type="PROSITE" id="PS50075"/>
    </source>
</evidence>
<dbReference type="Gene3D" id="3.30.559.30">
    <property type="entry name" value="Nonribosomal peptide synthetase, condensation domain"/>
    <property type="match status" value="6"/>
</dbReference>